<keyword evidence="1" id="KW-0472">Membrane</keyword>
<evidence type="ECO:0000313" key="2">
    <source>
        <dbReference type="EMBL" id="CAE7399538.1"/>
    </source>
</evidence>
<feature type="transmembrane region" description="Helical" evidence="1">
    <location>
        <begin position="455"/>
        <end position="480"/>
    </location>
</feature>
<evidence type="ECO:0000256" key="1">
    <source>
        <dbReference type="SAM" id="Phobius"/>
    </source>
</evidence>
<dbReference type="AlphaFoldDB" id="A0A812QRE8"/>
<sequence>MKGLENMPWRKSNETGIFQVDEHGYISPVHAPDLVFGVVREVNYTFQPKNPYWACRPCHSIAGEMADKTQCHGSTSVSALPGYMLRHVTGERTLDVHRCPNRMACLVDVLVAISASPAPASYLVRASFAPKVRKDEYQRSEPLEMLGSRPPVVAKAMKAAALVAFAVRLITVGRAVVSNGLFYAFALNSAKPRTDTQQIFKVFLAFLTISCRSLSALPKTRHYAKLTNDIKAAGEALYQSLFAVDLVISSEPGSMNFAYDCWGLTEEGPALVVWGNMFVPPLIAAAARLAKGPRILMYEAAFGTRCVENLWPLLNLPRFWLAAGTTLLLLLVGPVLWLMLAAKDPAKEVWDQRSETVAFLVAGYRPTLRWWEVMVLGRKAAIFAVSALLPMSLAPASHLIYLLGIVVVAELLHVTIRPHASNLWHRLEARMLGISSVCLVLVMSLLVEWPFMPYAIYVASSALFFALTSGVYIYFLWLYIRSSVFKSPNLGEEDREGEEG</sequence>
<accession>A0A812QRE8</accession>
<feature type="transmembrane region" description="Helical" evidence="1">
    <location>
        <begin position="159"/>
        <end position="186"/>
    </location>
</feature>
<comment type="caution">
    <text evidence="2">The sequence shown here is derived from an EMBL/GenBank/DDBJ whole genome shotgun (WGS) entry which is preliminary data.</text>
</comment>
<name>A0A812QRE8_9DINO</name>
<gene>
    <name evidence="2" type="primary">pmp10</name>
    <name evidence="2" type="ORF">SNEC2469_LOCUS10923</name>
</gene>
<keyword evidence="1" id="KW-0812">Transmembrane</keyword>
<organism evidence="2 3">
    <name type="scientific">Symbiodinium necroappetens</name>
    <dbReference type="NCBI Taxonomy" id="1628268"/>
    <lineage>
        <taxon>Eukaryota</taxon>
        <taxon>Sar</taxon>
        <taxon>Alveolata</taxon>
        <taxon>Dinophyceae</taxon>
        <taxon>Suessiales</taxon>
        <taxon>Symbiodiniaceae</taxon>
        <taxon>Symbiodinium</taxon>
    </lineage>
</organism>
<keyword evidence="1" id="KW-1133">Transmembrane helix</keyword>
<proteinExistence type="predicted"/>
<feature type="transmembrane region" description="Helical" evidence="1">
    <location>
        <begin position="429"/>
        <end position="449"/>
    </location>
</feature>
<dbReference type="EMBL" id="CAJNJA010017351">
    <property type="protein sequence ID" value="CAE7399538.1"/>
    <property type="molecule type" value="Genomic_DNA"/>
</dbReference>
<protein>
    <submittedName>
        <fullName evidence="2">Pmp10 protein</fullName>
    </submittedName>
</protein>
<keyword evidence="3" id="KW-1185">Reference proteome</keyword>
<reference evidence="2" key="1">
    <citation type="submission" date="2021-02" db="EMBL/GenBank/DDBJ databases">
        <authorList>
            <person name="Dougan E. K."/>
            <person name="Rhodes N."/>
            <person name="Thang M."/>
            <person name="Chan C."/>
        </authorList>
    </citation>
    <scope>NUCLEOTIDE SEQUENCE</scope>
</reference>
<feature type="transmembrane region" description="Helical" evidence="1">
    <location>
        <begin position="319"/>
        <end position="340"/>
    </location>
</feature>
<feature type="transmembrane region" description="Helical" evidence="1">
    <location>
        <begin position="380"/>
        <end position="408"/>
    </location>
</feature>
<evidence type="ECO:0000313" key="3">
    <source>
        <dbReference type="Proteomes" id="UP000601435"/>
    </source>
</evidence>
<dbReference type="Proteomes" id="UP000601435">
    <property type="component" value="Unassembled WGS sequence"/>
</dbReference>